<name>A0A0H3FY94_KLEAK</name>
<dbReference type="Gene3D" id="3.20.20.70">
    <property type="entry name" value="Aldolase class I"/>
    <property type="match status" value="1"/>
</dbReference>
<dbReference type="SUPFAM" id="SSF51569">
    <property type="entry name" value="Aldolase"/>
    <property type="match status" value="1"/>
</dbReference>
<dbReference type="AlphaFoldDB" id="A0A0H3FY94"/>
<feature type="active site" description="Schiff-base intermediate with substrate" evidence="4">
    <location>
        <position position="159"/>
    </location>
</feature>
<accession>A0A0H3FY94</accession>
<dbReference type="PATRIC" id="fig|1028307.3.peg.4560"/>
<reference evidence="6 7" key="1">
    <citation type="journal article" date="2012" name="J. Bacteriol.">
        <title>Complete genome sequence of Enterobacter aerogenes KCTC 2190.</title>
        <authorList>
            <person name="Shin S.H."/>
            <person name="Kim S."/>
            <person name="Kim J.Y."/>
            <person name="Lee S."/>
            <person name="Um Y."/>
            <person name="Oh M.K."/>
            <person name="Kim Y.R."/>
            <person name="Lee J."/>
            <person name="Yang K.S."/>
        </authorList>
    </citation>
    <scope>NUCLEOTIDE SEQUENCE [LARGE SCALE GENOMIC DNA]</scope>
    <source>
        <strain evidence="6 7">KCTC 2190</strain>
    </source>
</reference>
<evidence type="ECO:0000256" key="3">
    <source>
        <dbReference type="PIRNR" id="PIRNR001365"/>
    </source>
</evidence>
<protein>
    <submittedName>
        <fullName evidence="6">Dihydrodipicolinate synthetase</fullName>
    </submittedName>
</protein>
<evidence type="ECO:0000256" key="4">
    <source>
        <dbReference type="PIRSR" id="PIRSR001365-1"/>
    </source>
</evidence>
<dbReference type="eggNOG" id="COG0329">
    <property type="taxonomic scope" value="Bacteria"/>
</dbReference>
<dbReference type="PRINTS" id="PR00146">
    <property type="entry name" value="DHPICSNTHASE"/>
</dbReference>
<gene>
    <name evidence="6" type="ordered locus">EAE_23010</name>
</gene>
<evidence type="ECO:0000256" key="1">
    <source>
        <dbReference type="ARBA" id="ARBA00007592"/>
    </source>
</evidence>
<evidence type="ECO:0000256" key="5">
    <source>
        <dbReference type="PIRSR" id="PIRSR001365-2"/>
    </source>
</evidence>
<dbReference type="KEGG" id="eae:EAE_23010"/>
<sequence>MFTGLCAFPLTPLRNNEVDSRALIKIIDRLVSARVDSLGILGSTGSYAYLSREQRKMVVLAAKQHAQGVPMMVGIGAMATDMILRLAEDAQQAGADAVLLPVLNYQPLTDDEVFTLFQTVNRHVSVPICIYDNPRTTHRAFSDALVKRIASLSNIASIKIPGLPADQAGVRVATLRQRLPQRVSIGVSGDAFAAAGLNGGCNLWYSVCAGLFPQIAQNITAAALSGERQQASALSERLEPLWALFRQHGSLKVIAAAASILELAEVECLPRPLAPLSAEAINDVKSVMDKLDLR</sequence>
<dbReference type="GeneID" id="93312767"/>
<proteinExistence type="inferred from homology"/>
<dbReference type="GO" id="GO:0005829">
    <property type="term" value="C:cytosol"/>
    <property type="evidence" value="ECO:0007669"/>
    <property type="project" value="TreeGrafter"/>
</dbReference>
<dbReference type="InterPro" id="IPR002220">
    <property type="entry name" value="DapA-like"/>
</dbReference>
<dbReference type="HOGENOM" id="CLU_049343_5_0_6"/>
<dbReference type="CDD" id="cd00408">
    <property type="entry name" value="DHDPS-like"/>
    <property type="match status" value="1"/>
</dbReference>
<evidence type="ECO:0000256" key="2">
    <source>
        <dbReference type="ARBA" id="ARBA00023239"/>
    </source>
</evidence>
<organism evidence="6 7">
    <name type="scientific">Klebsiella aerogenes (strain ATCC 13048 / DSM 30053 / CCUG 1429 / JCM 1235 / KCTC 2190 / NBRC 13534 / NCIMB 10102 / NCTC 10006 / CDC 819-56)</name>
    <name type="common">Enterobacter aerogenes</name>
    <dbReference type="NCBI Taxonomy" id="1028307"/>
    <lineage>
        <taxon>Bacteria</taxon>
        <taxon>Pseudomonadati</taxon>
        <taxon>Pseudomonadota</taxon>
        <taxon>Gammaproteobacteria</taxon>
        <taxon>Enterobacterales</taxon>
        <taxon>Enterobacteriaceae</taxon>
        <taxon>Klebsiella/Raoultella group</taxon>
        <taxon>Klebsiella</taxon>
    </lineage>
</organism>
<evidence type="ECO:0000313" key="7">
    <source>
        <dbReference type="Proteomes" id="UP000008881"/>
    </source>
</evidence>
<dbReference type="Pfam" id="PF00701">
    <property type="entry name" value="DHDPS"/>
    <property type="match status" value="1"/>
</dbReference>
<feature type="active site" description="Proton donor/acceptor" evidence="4">
    <location>
        <position position="131"/>
    </location>
</feature>
<dbReference type="PANTHER" id="PTHR12128:SF66">
    <property type="entry name" value="4-HYDROXY-2-OXOGLUTARATE ALDOLASE, MITOCHONDRIAL"/>
    <property type="match status" value="1"/>
</dbReference>
<dbReference type="InterPro" id="IPR013785">
    <property type="entry name" value="Aldolase_TIM"/>
</dbReference>
<dbReference type="GO" id="GO:0008840">
    <property type="term" value="F:4-hydroxy-tetrahydrodipicolinate synthase activity"/>
    <property type="evidence" value="ECO:0007669"/>
    <property type="project" value="TreeGrafter"/>
</dbReference>
<dbReference type="SMART" id="SM01130">
    <property type="entry name" value="DHDPS"/>
    <property type="match status" value="1"/>
</dbReference>
<comment type="similarity">
    <text evidence="1 3">Belongs to the DapA family.</text>
</comment>
<feature type="binding site" evidence="5">
    <location>
        <position position="44"/>
    </location>
    <ligand>
        <name>pyruvate</name>
        <dbReference type="ChEBI" id="CHEBI:15361"/>
    </ligand>
</feature>
<dbReference type="Proteomes" id="UP000008881">
    <property type="component" value="Chromosome"/>
</dbReference>
<dbReference type="OrthoDB" id="199953at2"/>
<evidence type="ECO:0000313" key="6">
    <source>
        <dbReference type="EMBL" id="AEG99501.1"/>
    </source>
</evidence>
<dbReference type="PANTHER" id="PTHR12128">
    <property type="entry name" value="DIHYDRODIPICOLINATE SYNTHASE"/>
    <property type="match status" value="1"/>
</dbReference>
<dbReference type="PIRSF" id="PIRSF001365">
    <property type="entry name" value="DHDPS"/>
    <property type="match status" value="1"/>
</dbReference>
<dbReference type="EMBL" id="CP002824">
    <property type="protein sequence ID" value="AEG99501.1"/>
    <property type="molecule type" value="Genomic_DNA"/>
</dbReference>
<keyword evidence="7" id="KW-1185">Reference proteome</keyword>
<dbReference type="RefSeq" id="WP_015705975.1">
    <property type="nucleotide sequence ID" value="NC_015663.1"/>
</dbReference>
<keyword evidence="2 3" id="KW-0456">Lyase</keyword>